<evidence type="ECO:0000256" key="1">
    <source>
        <dbReference type="SAM" id="MobiDB-lite"/>
    </source>
</evidence>
<dbReference type="OMA" id="HIHQDAS"/>
<comment type="caution">
    <text evidence="2">The sequence shown here is derived from an EMBL/GenBank/DDBJ whole genome shotgun (WGS) entry which is preliminary data.</text>
</comment>
<protein>
    <submittedName>
        <fullName evidence="2">Uncharacterized protein</fullName>
    </submittedName>
</protein>
<evidence type="ECO:0000313" key="3">
    <source>
        <dbReference type="Proteomes" id="UP000821853"/>
    </source>
</evidence>
<gene>
    <name evidence="2" type="ORF">HPB48_009354</name>
</gene>
<feature type="compositionally biased region" description="Polar residues" evidence="1">
    <location>
        <begin position="42"/>
        <end position="53"/>
    </location>
</feature>
<dbReference type="AlphaFoldDB" id="A0A9J6FFN3"/>
<dbReference type="EMBL" id="JABSTR010000001">
    <property type="protein sequence ID" value="KAH9360852.1"/>
    <property type="molecule type" value="Genomic_DNA"/>
</dbReference>
<organism evidence="2 3">
    <name type="scientific">Haemaphysalis longicornis</name>
    <name type="common">Bush tick</name>
    <dbReference type="NCBI Taxonomy" id="44386"/>
    <lineage>
        <taxon>Eukaryota</taxon>
        <taxon>Metazoa</taxon>
        <taxon>Ecdysozoa</taxon>
        <taxon>Arthropoda</taxon>
        <taxon>Chelicerata</taxon>
        <taxon>Arachnida</taxon>
        <taxon>Acari</taxon>
        <taxon>Parasitiformes</taxon>
        <taxon>Ixodida</taxon>
        <taxon>Ixodoidea</taxon>
        <taxon>Ixodidae</taxon>
        <taxon>Haemaphysalinae</taxon>
        <taxon>Haemaphysalis</taxon>
    </lineage>
</organism>
<feature type="compositionally biased region" description="Polar residues" evidence="1">
    <location>
        <begin position="62"/>
        <end position="87"/>
    </location>
</feature>
<keyword evidence="3" id="KW-1185">Reference proteome</keyword>
<reference evidence="2 3" key="1">
    <citation type="journal article" date="2020" name="Cell">
        <title>Large-Scale Comparative Analyses of Tick Genomes Elucidate Their Genetic Diversity and Vector Capacities.</title>
        <authorList>
            <consortium name="Tick Genome and Microbiome Consortium (TIGMIC)"/>
            <person name="Jia N."/>
            <person name="Wang J."/>
            <person name="Shi W."/>
            <person name="Du L."/>
            <person name="Sun Y."/>
            <person name="Zhan W."/>
            <person name="Jiang J.F."/>
            <person name="Wang Q."/>
            <person name="Zhang B."/>
            <person name="Ji P."/>
            <person name="Bell-Sakyi L."/>
            <person name="Cui X.M."/>
            <person name="Yuan T.T."/>
            <person name="Jiang B.G."/>
            <person name="Yang W.F."/>
            <person name="Lam T.T."/>
            <person name="Chang Q.C."/>
            <person name="Ding S.J."/>
            <person name="Wang X.J."/>
            <person name="Zhu J.G."/>
            <person name="Ruan X.D."/>
            <person name="Zhao L."/>
            <person name="Wei J.T."/>
            <person name="Ye R.Z."/>
            <person name="Que T.C."/>
            <person name="Du C.H."/>
            <person name="Zhou Y.H."/>
            <person name="Cheng J.X."/>
            <person name="Dai P.F."/>
            <person name="Guo W.B."/>
            <person name="Han X.H."/>
            <person name="Huang E.J."/>
            <person name="Li L.F."/>
            <person name="Wei W."/>
            <person name="Gao Y.C."/>
            <person name="Liu J.Z."/>
            <person name="Shao H.Z."/>
            <person name="Wang X."/>
            <person name="Wang C.C."/>
            <person name="Yang T.C."/>
            <person name="Huo Q.B."/>
            <person name="Li W."/>
            <person name="Chen H.Y."/>
            <person name="Chen S.E."/>
            <person name="Zhou L.G."/>
            <person name="Ni X.B."/>
            <person name="Tian J.H."/>
            <person name="Sheng Y."/>
            <person name="Liu T."/>
            <person name="Pan Y.S."/>
            <person name="Xia L.Y."/>
            <person name="Li J."/>
            <person name="Zhao F."/>
            <person name="Cao W.C."/>
        </authorList>
    </citation>
    <scope>NUCLEOTIDE SEQUENCE [LARGE SCALE GENOMIC DNA]</scope>
    <source>
        <strain evidence="2">HaeL-2018</strain>
    </source>
</reference>
<name>A0A9J6FFN3_HAELO</name>
<proteinExistence type="predicted"/>
<feature type="compositionally biased region" description="Polar residues" evidence="1">
    <location>
        <begin position="1"/>
        <end position="10"/>
    </location>
</feature>
<feature type="region of interest" description="Disordered" evidence="1">
    <location>
        <begin position="1"/>
        <end position="92"/>
    </location>
</feature>
<dbReference type="Proteomes" id="UP000821853">
    <property type="component" value="Chromosome 1"/>
</dbReference>
<sequence>MESQSASGNADDQHLSPPDATEDDEMESHIHQDASSHGCVAQNEQPWITVTNRANKRRKRSSQAFTPQQQLIVTPTKPTLRQNQPTVRQPRLRPLPADDYKLAIRPRGGLQLSKVSPRTLLLAVIQEAHITDEKPDIRLRVDEKQNVLTLSTSSEKIAIELSKSPKLH</sequence>
<accession>A0A9J6FFN3</accession>
<evidence type="ECO:0000313" key="2">
    <source>
        <dbReference type="EMBL" id="KAH9360852.1"/>
    </source>
</evidence>
<dbReference type="VEuPathDB" id="VectorBase:HLOH_041761"/>